<feature type="compositionally biased region" description="Polar residues" evidence="1">
    <location>
        <begin position="328"/>
        <end position="348"/>
    </location>
</feature>
<feature type="compositionally biased region" description="Polar residues" evidence="1">
    <location>
        <begin position="564"/>
        <end position="574"/>
    </location>
</feature>
<feature type="region of interest" description="Disordered" evidence="1">
    <location>
        <begin position="478"/>
        <end position="612"/>
    </location>
</feature>
<evidence type="ECO:0000313" key="4">
    <source>
        <dbReference type="Proteomes" id="UP000726737"/>
    </source>
</evidence>
<feature type="domain" description="BAG" evidence="2">
    <location>
        <begin position="403"/>
        <end position="481"/>
    </location>
</feature>
<protein>
    <recommendedName>
        <fullName evidence="2">BAG domain-containing protein</fullName>
    </recommendedName>
</protein>
<organism evidence="3 4">
    <name type="scientific">Mortierella polycephala</name>
    <dbReference type="NCBI Taxonomy" id="41804"/>
    <lineage>
        <taxon>Eukaryota</taxon>
        <taxon>Fungi</taxon>
        <taxon>Fungi incertae sedis</taxon>
        <taxon>Mucoromycota</taxon>
        <taxon>Mortierellomycotina</taxon>
        <taxon>Mortierellomycetes</taxon>
        <taxon>Mortierellales</taxon>
        <taxon>Mortierellaceae</taxon>
        <taxon>Mortierella</taxon>
    </lineage>
</organism>
<accession>A0A9P6Q6G3</accession>
<dbReference type="InterPro" id="IPR036533">
    <property type="entry name" value="BAG_dom_sf"/>
</dbReference>
<feature type="region of interest" description="Disordered" evidence="1">
    <location>
        <begin position="195"/>
        <end position="216"/>
    </location>
</feature>
<dbReference type="AlphaFoldDB" id="A0A9P6Q6G3"/>
<dbReference type="SUPFAM" id="SSF63491">
    <property type="entry name" value="BAG domain"/>
    <property type="match status" value="1"/>
</dbReference>
<evidence type="ECO:0000313" key="3">
    <source>
        <dbReference type="EMBL" id="KAG0260555.1"/>
    </source>
</evidence>
<proteinExistence type="predicted"/>
<feature type="region of interest" description="Disordered" evidence="1">
    <location>
        <begin position="251"/>
        <end position="306"/>
    </location>
</feature>
<dbReference type="OrthoDB" id="333905at2759"/>
<feature type="compositionally biased region" description="Basic and acidic residues" evidence="1">
    <location>
        <begin position="575"/>
        <end position="592"/>
    </location>
</feature>
<sequence length="612" mass="69826">MAKSQGCHASDQVGAASKIAGYYRLSPFATHVSPQPALIDPFPSFVQHGISPVDDDTDEEELLLRAALERKRQQRAARHQYHQRQLEQQRLFELQQQQQQQQRQLEQQRYKNLLRQERTRQLAIAQERAQAQAQALYEAEQEAIRRYKREQWVKQQQRKQIAAFETFVLQPAHQEQEATYARTIAEAKKQERKRQIQAALEKEEEDEGEDEGNDLDPLSSLLEALFFPQQKRSQPQEETYPCKRRQQYYLLQQSKEKEQNHEQKKEQKQAEQAVKSKSQPESESKFKSKEEQDSMKQEQKSVASPYDDFYTALPSILEFVEAVFGGQPESSQDCSSSRNYKSESSGCPSKNKDATPAPKASETTAPTSSSCQLSPELKATNILRQRQQRQNQQTLTLQQKHSELNLIESALDGFSRDLVNAIEGIAIEENKKTVLNAEEGVSKAMFQIDSVESEGDLTVRQRRKELIRKSQDMLDKVDEFKNRETNTGKKVVRSTDKTESSAQSMSTQSSGSESENDVEPADIVDPLPEAEPIVDDVQEKGTVVETDNDEEEAVEPYTVAVSALSPSESETIQNDQEKDTQEEKKREDKTAKELASSAVEQPNDDYDIVPEF</sequence>
<feature type="region of interest" description="Disordered" evidence="1">
    <location>
        <begin position="327"/>
        <end position="382"/>
    </location>
</feature>
<evidence type="ECO:0000259" key="2">
    <source>
        <dbReference type="PROSITE" id="PS51035"/>
    </source>
</evidence>
<name>A0A9P6Q6G3_9FUNG</name>
<comment type="caution">
    <text evidence="3">The sequence shown here is derived from an EMBL/GenBank/DDBJ whole genome shotgun (WGS) entry which is preliminary data.</text>
</comment>
<dbReference type="Gene3D" id="1.20.58.120">
    <property type="entry name" value="BAG domain"/>
    <property type="match status" value="1"/>
</dbReference>
<dbReference type="InterPro" id="IPR003103">
    <property type="entry name" value="BAG_domain"/>
</dbReference>
<keyword evidence="4" id="KW-1185">Reference proteome</keyword>
<feature type="compositionally biased region" description="Acidic residues" evidence="1">
    <location>
        <begin position="602"/>
        <end position="612"/>
    </location>
</feature>
<feature type="compositionally biased region" description="Basic and acidic residues" evidence="1">
    <location>
        <begin position="478"/>
        <end position="499"/>
    </location>
</feature>
<feature type="compositionally biased region" description="Low complexity" evidence="1">
    <location>
        <begin position="500"/>
        <end position="513"/>
    </location>
</feature>
<dbReference type="GO" id="GO:0051087">
    <property type="term" value="F:protein-folding chaperone binding"/>
    <property type="evidence" value="ECO:0007669"/>
    <property type="project" value="InterPro"/>
</dbReference>
<dbReference type="SMART" id="SM00264">
    <property type="entry name" value="BAG"/>
    <property type="match status" value="1"/>
</dbReference>
<gene>
    <name evidence="3" type="ORF">BG011_001828</name>
</gene>
<feature type="region of interest" description="Disordered" evidence="1">
    <location>
        <begin position="33"/>
        <end position="57"/>
    </location>
</feature>
<feature type="compositionally biased region" description="Acidic residues" evidence="1">
    <location>
        <begin position="202"/>
        <end position="214"/>
    </location>
</feature>
<dbReference type="EMBL" id="JAAAJA010000151">
    <property type="protein sequence ID" value="KAG0260555.1"/>
    <property type="molecule type" value="Genomic_DNA"/>
</dbReference>
<dbReference type="PROSITE" id="PS51035">
    <property type="entry name" value="BAG"/>
    <property type="match status" value="1"/>
</dbReference>
<dbReference type="Pfam" id="PF02179">
    <property type="entry name" value="BAG"/>
    <property type="match status" value="1"/>
</dbReference>
<reference evidence="3" key="1">
    <citation type="journal article" date="2020" name="Fungal Divers.">
        <title>Resolving the Mortierellaceae phylogeny through synthesis of multi-gene phylogenetics and phylogenomics.</title>
        <authorList>
            <person name="Vandepol N."/>
            <person name="Liber J."/>
            <person name="Desiro A."/>
            <person name="Na H."/>
            <person name="Kennedy M."/>
            <person name="Barry K."/>
            <person name="Grigoriev I.V."/>
            <person name="Miller A.N."/>
            <person name="O'Donnell K."/>
            <person name="Stajich J.E."/>
            <person name="Bonito G."/>
        </authorList>
    </citation>
    <scope>NUCLEOTIDE SEQUENCE</scope>
    <source>
        <strain evidence="3">KOD948</strain>
    </source>
</reference>
<feature type="compositionally biased region" description="Basic and acidic residues" evidence="1">
    <location>
        <begin position="278"/>
        <end position="299"/>
    </location>
</feature>
<feature type="compositionally biased region" description="Basic and acidic residues" evidence="1">
    <location>
        <begin position="254"/>
        <end position="269"/>
    </location>
</feature>
<feature type="compositionally biased region" description="Polar residues" evidence="1">
    <location>
        <begin position="361"/>
        <end position="373"/>
    </location>
</feature>
<evidence type="ECO:0000256" key="1">
    <source>
        <dbReference type="SAM" id="MobiDB-lite"/>
    </source>
</evidence>
<dbReference type="Proteomes" id="UP000726737">
    <property type="component" value="Unassembled WGS sequence"/>
</dbReference>